<reference evidence="1" key="1">
    <citation type="submission" date="2017-06" db="EMBL/GenBank/DDBJ databases">
        <title>Novel phages from South African skin metaviromes.</title>
        <authorList>
            <person name="van Zyl L.J."/>
            <person name="Abrahams Y."/>
            <person name="Stander E.A."/>
            <person name="Kirby B.M."/>
            <person name="Clavaud C."/>
            <person name="Farcet C."/>
            <person name="Breton L."/>
            <person name="Trindade M.I."/>
        </authorList>
    </citation>
    <scope>NUCLEOTIDE SEQUENCE</scope>
</reference>
<dbReference type="EMBL" id="MF417926">
    <property type="protein sequence ID" value="ASN71494.1"/>
    <property type="molecule type" value="Genomic_DNA"/>
</dbReference>
<name>A0A2H4J897_9CAUD</name>
<accession>A0A2H4J897</accession>
<evidence type="ECO:0000313" key="1">
    <source>
        <dbReference type="EMBL" id="ASN71494.1"/>
    </source>
</evidence>
<protein>
    <submittedName>
        <fullName evidence="1">Uncharacterized protein</fullName>
    </submittedName>
</protein>
<proteinExistence type="predicted"/>
<gene>
    <name evidence="1" type="ORF">9F1_36</name>
</gene>
<sequence>MKQNAIIQAMGALKLVPMYLNHPTIISRATMIGASAEAVALLEGLPSITVELAEVFRCVDAVIHEGQTAYVTPTQSPEFPYGAVVADLQGRICATAIGKTKEGLAELIRLKLLPPQEGYGESAA</sequence>
<organism evidence="1">
    <name type="scientific">uncultured Caudovirales phage</name>
    <dbReference type="NCBI Taxonomy" id="2100421"/>
    <lineage>
        <taxon>Viruses</taxon>
        <taxon>Duplodnaviria</taxon>
        <taxon>Heunggongvirae</taxon>
        <taxon>Uroviricota</taxon>
        <taxon>Caudoviricetes</taxon>
        <taxon>Peduoviridae</taxon>
        <taxon>Maltschvirus</taxon>
        <taxon>Maltschvirus maltsch</taxon>
    </lineage>
</organism>